<dbReference type="CDD" id="cd07185">
    <property type="entry name" value="OmpA_C-like"/>
    <property type="match status" value="1"/>
</dbReference>
<dbReference type="GO" id="GO:0016020">
    <property type="term" value="C:membrane"/>
    <property type="evidence" value="ECO:0007669"/>
    <property type="project" value="UniProtKB-UniRule"/>
</dbReference>
<accession>A0A4R2RJS9</accession>
<keyword evidence="1" id="KW-0472">Membrane</keyword>
<reference evidence="3 4" key="1">
    <citation type="submission" date="2019-03" db="EMBL/GenBank/DDBJ databases">
        <title>Genomic Encyclopedia of Type Strains, Phase IV (KMG-IV): sequencing the most valuable type-strain genomes for metagenomic binning, comparative biology and taxonomic classification.</title>
        <authorList>
            <person name="Goeker M."/>
        </authorList>
    </citation>
    <scope>NUCLEOTIDE SEQUENCE [LARGE SCALE GENOMIC DNA]</scope>
    <source>
        <strain evidence="3 4">DSM 24766</strain>
    </source>
</reference>
<proteinExistence type="predicted"/>
<dbReference type="AlphaFoldDB" id="A0A4R2RJS9"/>
<dbReference type="SUPFAM" id="SSF103088">
    <property type="entry name" value="OmpA-like"/>
    <property type="match status" value="1"/>
</dbReference>
<sequence length="191" mass="20758">MIKGFFDKAKRGLAGAAIMTGAVALAGIPAAQAQQKVIQGERYVPTIWVDPDGCEHWVMDDGWEGYMTPHVTREGIPVCRRGNTCGVMNSDQLFATDSATVTAAGRARLQEFFRATTARAFVIAGHTDSRASAEYNMALSKRRADAVARIAQQSGARIADVRGYGEHMPRATNQTAAGMQQNRRVEIICLR</sequence>
<protein>
    <submittedName>
        <fullName evidence="3">Outer membrane protein OmpA-like peptidoglycan-associated protein</fullName>
    </submittedName>
</protein>
<dbReference type="Proteomes" id="UP000295050">
    <property type="component" value="Unassembled WGS sequence"/>
</dbReference>
<dbReference type="PROSITE" id="PS51123">
    <property type="entry name" value="OMPA_2"/>
    <property type="match status" value="1"/>
</dbReference>
<evidence type="ECO:0000313" key="4">
    <source>
        <dbReference type="Proteomes" id="UP000295050"/>
    </source>
</evidence>
<dbReference type="PANTHER" id="PTHR30329:SF21">
    <property type="entry name" value="LIPOPROTEIN YIAD-RELATED"/>
    <property type="match status" value="1"/>
</dbReference>
<comment type="caution">
    <text evidence="3">The sequence shown here is derived from an EMBL/GenBank/DDBJ whole genome shotgun (WGS) entry which is preliminary data.</text>
</comment>
<evidence type="ECO:0000256" key="1">
    <source>
        <dbReference type="PROSITE-ProRule" id="PRU00473"/>
    </source>
</evidence>
<feature type="domain" description="OmpA-like" evidence="2">
    <location>
        <begin position="81"/>
        <end position="191"/>
    </location>
</feature>
<dbReference type="InterPro" id="IPR050330">
    <property type="entry name" value="Bact_OuterMem_StrucFunc"/>
</dbReference>
<evidence type="ECO:0000313" key="3">
    <source>
        <dbReference type="EMBL" id="TCP63018.1"/>
    </source>
</evidence>
<name>A0A4R2RJS9_9RHOB</name>
<keyword evidence="4" id="KW-1185">Reference proteome</keyword>
<dbReference type="PANTHER" id="PTHR30329">
    <property type="entry name" value="STATOR ELEMENT OF FLAGELLAR MOTOR COMPLEX"/>
    <property type="match status" value="1"/>
</dbReference>
<gene>
    <name evidence="3" type="ORF">EV663_101282</name>
</gene>
<dbReference type="Pfam" id="PF00691">
    <property type="entry name" value="OmpA"/>
    <property type="match status" value="1"/>
</dbReference>
<dbReference type="Gene3D" id="3.30.1330.60">
    <property type="entry name" value="OmpA-like domain"/>
    <property type="match status" value="1"/>
</dbReference>
<organism evidence="3 4">
    <name type="scientific">Rhodovulum bhavnagarense</name>
    <dbReference type="NCBI Taxonomy" id="992286"/>
    <lineage>
        <taxon>Bacteria</taxon>
        <taxon>Pseudomonadati</taxon>
        <taxon>Pseudomonadota</taxon>
        <taxon>Alphaproteobacteria</taxon>
        <taxon>Rhodobacterales</taxon>
        <taxon>Paracoccaceae</taxon>
        <taxon>Rhodovulum</taxon>
    </lineage>
</organism>
<evidence type="ECO:0000259" key="2">
    <source>
        <dbReference type="PROSITE" id="PS51123"/>
    </source>
</evidence>
<dbReference type="EMBL" id="SLXU01000001">
    <property type="protein sequence ID" value="TCP63018.1"/>
    <property type="molecule type" value="Genomic_DNA"/>
</dbReference>
<dbReference type="InterPro" id="IPR006665">
    <property type="entry name" value="OmpA-like"/>
</dbReference>
<dbReference type="InterPro" id="IPR036737">
    <property type="entry name" value="OmpA-like_sf"/>
</dbReference>